<proteinExistence type="predicted"/>
<dbReference type="OrthoDB" id="1495085at2"/>
<evidence type="ECO:0000313" key="1">
    <source>
        <dbReference type="EMBL" id="ABZ73375.1"/>
    </source>
</evidence>
<name>B0SYK8_CAUSK</name>
<dbReference type="KEGG" id="cak:Caul_4254"/>
<dbReference type="EMBL" id="CP000927">
    <property type="protein sequence ID" value="ABZ73375.1"/>
    <property type="molecule type" value="Genomic_DNA"/>
</dbReference>
<gene>
    <name evidence="1" type="ordered locus">Caul_4254</name>
</gene>
<dbReference type="AlphaFoldDB" id="B0SYK8"/>
<sequence length="130" mass="13656">MTTAARILILGQDVHTVDYSHPAIPPGMNAEKVLAGLDQAKASLEAQGHAVDLLQVLPDLAAAETATVAQLTGRDYAVVVIGAGVRNPPPGLPLFETLLNAVHRHAPGARIAFNTRPDDSDVAAVRWLGR</sequence>
<dbReference type="HOGENOM" id="CLU_155849_0_0_5"/>
<reference evidence="1" key="1">
    <citation type="submission" date="2008-01" db="EMBL/GenBank/DDBJ databases">
        <title>Complete sequence of chromosome of Caulobacter sp. K31.</title>
        <authorList>
            <consortium name="US DOE Joint Genome Institute"/>
            <person name="Copeland A."/>
            <person name="Lucas S."/>
            <person name="Lapidus A."/>
            <person name="Barry K."/>
            <person name="Glavina del Rio T."/>
            <person name="Dalin E."/>
            <person name="Tice H."/>
            <person name="Pitluck S."/>
            <person name="Bruce D."/>
            <person name="Goodwin L."/>
            <person name="Thompson L.S."/>
            <person name="Brettin T."/>
            <person name="Detter J.C."/>
            <person name="Han C."/>
            <person name="Schmutz J."/>
            <person name="Larimer F."/>
            <person name="Land M."/>
            <person name="Hauser L."/>
            <person name="Kyrpides N."/>
            <person name="Kim E."/>
            <person name="Stephens C."/>
            <person name="Richardson P."/>
        </authorList>
    </citation>
    <scope>NUCLEOTIDE SEQUENCE [LARGE SCALE GENOMIC DNA]</scope>
    <source>
        <strain evidence="1">K31</strain>
    </source>
</reference>
<accession>B0SYK8</accession>
<dbReference type="eggNOG" id="ENOG5031R5T">
    <property type="taxonomic scope" value="Bacteria"/>
</dbReference>
<protein>
    <submittedName>
        <fullName evidence="1">Uncharacterized protein</fullName>
    </submittedName>
</protein>
<organism evidence="1">
    <name type="scientific">Caulobacter sp. (strain K31)</name>
    <dbReference type="NCBI Taxonomy" id="366602"/>
    <lineage>
        <taxon>Bacteria</taxon>
        <taxon>Pseudomonadati</taxon>
        <taxon>Pseudomonadota</taxon>
        <taxon>Alphaproteobacteria</taxon>
        <taxon>Caulobacterales</taxon>
        <taxon>Caulobacteraceae</taxon>
        <taxon>Caulobacter</taxon>
    </lineage>
</organism>
<dbReference type="STRING" id="366602.Caul_4254"/>